<dbReference type="InterPro" id="IPR036412">
    <property type="entry name" value="HAD-like_sf"/>
</dbReference>
<feature type="chain" id="PRO_5021921461" evidence="2">
    <location>
        <begin position="23"/>
        <end position="354"/>
    </location>
</feature>
<dbReference type="SUPFAM" id="SSF56784">
    <property type="entry name" value="HAD-like"/>
    <property type="match status" value="1"/>
</dbReference>
<dbReference type="CDD" id="cd01427">
    <property type="entry name" value="HAD_like"/>
    <property type="match status" value="1"/>
</dbReference>
<sequence precursor="true">MSRILFALTLAIVAAASSPAAGREEPLPSWVDGPTKRAILEFVGRVSDEAGPGFVPVADRIAVFDNDGTLWCEQPVYVQAVFIRDRVRALAERHPGWRETPPYSAVLDGDRDALAALGEKGVAELVSATHAGMTVEEFRRIAEDWIALAEHPRFDRPYTGCVYQPMLELLGYLRSHGFKTFIVSGGGVEFMRPWTGPVYGIPPEQVVGSTIRTAYREVDGRAELVRLPEIDFIDDKAGKPVGIGRHIGRRPIAAFGNSDGDYEMLRYATEGPGPRLGLIVHHTDADREYAYDRDSPVGRLDRALDEAADRGWVVADMARDWARVFPPPSSADARPPGEAGVPATPTGPIRPEMP</sequence>
<gene>
    <name evidence="3" type="ORF">ElP_01670</name>
</gene>
<dbReference type="Gene3D" id="3.40.50.1000">
    <property type="entry name" value="HAD superfamily/HAD-like"/>
    <property type="match status" value="1"/>
</dbReference>
<protein>
    <submittedName>
        <fullName evidence="3">Haloacid dehalogenase-like hydrolase</fullName>
    </submittedName>
</protein>
<dbReference type="EMBL" id="CP036426">
    <property type="protein sequence ID" value="QDV32339.1"/>
    <property type="molecule type" value="Genomic_DNA"/>
</dbReference>
<dbReference type="InterPro" id="IPR023214">
    <property type="entry name" value="HAD_sf"/>
</dbReference>
<accession>A0A518GUS6</accession>
<reference evidence="3 4" key="1">
    <citation type="submission" date="2019-02" db="EMBL/GenBank/DDBJ databases">
        <title>Deep-cultivation of Planctomycetes and their phenomic and genomic characterization uncovers novel biology.</title>
        <authorList>
            <person name="Wiegand S."/>
            <person name="Jogler M."/>
            <person name="Boedeker C."/>
            <person name="Pinto D."/>
            <person name="Vollmers J."/>
            <person name="Rivas-Marin E."/>
            <person name="Kohn T."/>
            <person name="Peeters S.H."/>
            <person name="Heuer A."/>
            <person name="Rast P."/>
            <person name="Oberbeckmann S."/>
            <person name="Bunk B."/>
            <person name="Jeske O."/>
            <person name="Meyerdierks A."/>
            <person name="Storesund J.E."/>
            <person name="Kallscheuer N."/>
            <person name="Luecker S."/>
            <person name="Lage O.M."/>
            <person name="Pohl T."/>
            <person name="Merkel B.J."/>
            <person name="Hornburger P."/>
            <person name="Mueller R.-W."/>
            <person name="Bruemmer F."/>
            <person name="Labrenz M."/>
            <person name="Spormann A.M."/>
            <person name="Op den Camp H."/>
            <person name="Overmann J."/>
            <person name="Amann R."/>
            <person name="Jetten M.S.M."/>
            <person name="Mascher T."/>
            <person name="Medema M.H."/>
            <person name="Devos D.P."/>
            <person name="Kaster A.-K."/>
            <person name="Ovreas L."/>
            <person name="Rohde M."/>
            <person name="Galperin M.Y."/>
            <person name="Jogler C."/>
        </authorList>
    </citation>
    <scope>NUCLEOTIDE SEQUENCE [LARGE SCALE GENOMIC DNA]</scope>
    <source>
        <strain evidence="3 4">ElP</strain>
    </source>
</reference>
<keyword evidence="4" id="KW-1185">Reference proteome</keyword>
<organism evidence="3 4">
    <name type="scientific">Tautonia plasticadhaerens</name>
    <dbReference type="NCBI Taxonomy" id="2527974"/>
    <lineage>
        <taxon>Bacteria</taxon>
        <taxon>Pseudomonadati</taxon>
        <taxon>Planctomycetota</taxon>
        <taxon>Planctomycetia</taxon>
        <taxon>Isosphaerales</taxon>
        <taxon>Isosphaeraceae</taxon>
        <taxon>Tautonia</taxon>
    </lineage>
</organism>
<dbReference type="Proteomes" id="UP000317835">
    <property type="component" value="Chromosome"/>
</dbReference>
<feature type="region of interest" description="Disordered" evidence="1">
    <location>
        <begin position="325"/>
        <end position="354"/>
    </location>
</feature>
<dbReference type="Pfam" id="PF12710">
    <property type="entry name" value="HAD"/>
    <property type="match status" value="1"/>
</dbReference>
<keyword evidence="2" id="KW-0732">Signal</keyword>
<evidence type="ECO:0000313" key="3">
    <source>
        <dbReference type="EMBL" id="QDV32339.1"/>
    </source>
</evidence>
<evidence type="ECO:0000313" key="4">
    <source>
        <dbReference type="Proteomes" id="UP000317835"/>
    </source>
</evidence>
<proteinExistence type="predicted"/>
<dbReference type="RefSeq" id="WP_145266361.1">
    <property type="nucleotide sequence ID" value="NZ_CP036426.1"/>
</dbReference>
<dbReference type="KEGG" id="tpla:ElP_01670"/>
<evidence type="ECO:0000256" key="1">
    <source>
        <dbReference type="SAM" id="MobiDB-lite"/>
    </source>
</evidence>
<dbReference type="OrthoDB" id="9799365at2"/>
<name>A0A518GUS6_9BACT</name>
<feature type="signal peptide" evidence="2">
    <location>
        <begin position="1"/>
        <end position="22"/>
    </location>
</feature>
<keyword evidence="3" id="KW-0378">Hydrolase</keyword>
<evidence type="ECO:0000256" key="2">
    <source>
        <dbReference type="SAM" id="SignalP"/>
    </source>
</evidence>
<dbReference type="GO" id="GO:0016787">
    <property type="term" value="F:hydrolase activity"/>
    <property type="evidence" value="ECO:0007669"/>
    <property type="project" value="UniProtKB-KW"/>
</dbReference>
<dbReference type="AlphaFoldDB" id="A0A518GUS6"/>